<dbReference type="AlphaFoldDB" id="A0A6C0H366"/>
<protein>
    <submittedName>
        <fullName evidence="1">Uncharacterized protein</fullName>
    </submittedName>
</protein>
<evidence type="ECO:0000313" key="1">
    <source>
        <dbReference type="EMBL" id="QHT74984.1"/>
    </source>
</evidence>
<dbReference type="EMBL" id="MN739860">
    <property type="protein sequence ID" value="QHT74984.1"/>
    <property type="molecule type" value="Genomic_DNA"/>
</dbReference>
<organism evidence="1">
    <name type="scientific">viral metagenome</name>
    <dbReference type="NCBI Taxonomy" id="1070528"/>
    <lineage>
        <taxon>unclassified sequences</taxon>
        <taxon>metagenomes</taxon>
        <taxon>organismal metagenomes</taxon>
    </lineage>
</organism>
<name>A0A6C0H366_9ZZZZ</name>
<reference evidence="1" key="1">
    <citation type="journal article" date="2020" name="Nature">
        <title>Giant virus diversity and host interactions through global metagenomics.</title>
        <authorList>
            <person name="Schulz F."/>
            <person name="Roux S."/>
            <person name="Paez-Espino D."/>
            <person name="Jungbluth S."/>
            <person name="Walsh D.A."/>
            <person name="Denef V.J."/>
            <person name="McMahon K.D."/>
            <person name="Konstantinidis K.T."/>
            <person name="Eloe-Fadrosh E.A."/>
            <person name="Kyrpides N.C."/>
            <person name="Woyke T."/>
        </authorList>
    </citation>
    <scope>NUCLEOTIDE SEQUENCE</scope>
    <source>
        <strain evidence="1">GVMAG-M-3300023179-62</strain>
    </source>
</reference>
<sequence length="94" mass="11070">MEVSDICALLQKWAESKSEITALEKKIDKYKRLANRVMDQKGDNTISTTDYKLSRKEISRTTIAKKDVPKEIWKKYARTSTYTAYYLSEKKRIK</sequence>
<accession>A0A6C0H366</accession>
<proteinExistence type="predicted"/>